<dbReference type="SUPFAM" id="SSF53474">
    <property type="entry name" value="alpha/beta-Hydrolases"/>
    <property type="match status" value="1"/>
</dbReference>
<dbReference type="AlphaFoldDB" id="W3XAU3"/>
<dbReference type="InParanoid" id="W3XAU3"/>
<dbReference type="KEGG" id="pfy:PFICI_05046"/>
<organism evidence="4 5">
    <name type="scientific">Pestalotiopsis fici (strain W106-1 / CGMCC3.15140)</name>
    <dbReference type="NCBI Taxonomy" id="1229662"/>
    <lineage>
        <taxon>Eukaryota</taxon>
        <taxon>Fungi</taxon>
        <taxon>Dikarya</taxon>
        <taxon>Ascomycota</taxon>
        <taxon>Pezizomycotina</taxon>
        <taxon>Sordariomycetes</taxon>
        <taxon>Xylariomycetidae</taxon>
        <taxon>Amphisphaeriales</taxon>
        <taxon>Sporocadaceae</taxon>
        <taxon>Pestalotiopsis</taxon>
    </lineage>
</organism>
<feature type="compositionally biased region" description="Polar residues" evidence="2">
    <location>
        <begin position="7"/>
        <end position="16"/>
    </location>
</feature>
<dbReference type="OrthoDB" id="433474at2759"/>
<dbReference type="Pfam" id="PF07859">
    <property type="entry name" value="Abhydrolase_3"/>
    <property type="match status" value="1"/>
</dbReference>
<reference evidence="5" key="1">
    <citation type="journal article" date="2015" name="BMC Genomics">
        <title>Genomic and transcriptomic analysis of the endophytic fungus Pestalotiopsis fici reveals its lifestyle and high potential for synthesis of natural products.</title>
        <authorList>
            <person name="Wang X."/>
            <person name="Zhang X."/>
            <person name="Liu L."/>
            <person name="Xiang M."/>
            <person name="Wang W."/>
            <person name="Sun X."/>
            <person name="Che Y."/>
            <person name="Guo L."/>
            <person name="Liu G."/>
            <person name="Guo L."/>
            <person name="Wang C."/>
            <person name="Yin W.B."/>
            <person name="Stadler M."/>
            <person name="Zhang X."/>
            <person name="Liu X."/>
        </authorList>
    </citation>
    <scope>NUCLEOTIDE SEQUENCE [LARGE SCALE GENOMIC DNA]</scope>
    <source>
        <strain evidence="5">W106-1 / CGMCC3.15140</strain>
    </source>
</reference>
<evidence type="ECO:0000256" key="2">
    <source>
        <dbReference type="SAM" id="MobiDB-lite"/>
    </source>
</evidence>
<accession>W3XAU3</accession>
<dbReference type="PANTHER" id="PTHR48081:SF8">
    <property type="entry name" value="ALPHA_BETA HYDROLASE FOLD-3 DOMAIN-CONTAINING PROTEIN-RELATED"/>
    <property type="match status" value="1"/>
</dbReference>
<dbReference type="GeneID" id="19270059"/>
<dbReference type="InterPro" id="IPR050300">
    <property type="entry name" value="GDXG_lipolytic_enzyme"/>
</dbReference>
<dbReference type="HOGENOM" id="CLU_012494_3_2_1"/>
<dbReference type="eggNOG" id="KOG1515">
    <property type="taxonomic scope" value="Eukaryota"/>
</dbReference>
<gene>
    <name evidence="4" type="ORF">PFICI_05046</name>
</gene>
<dbReference type="InterPro" id="IPR029058">
    <property type="entry name" value="AB_hydrolase_fold"/>
</dbReference>
<keyword evidence="5" id="KW-1185">Reference proteome</keyword>
<evidence type="ECO:0000313" key="5">
    <source>
        <dbReference type="Proteomes" id="UP000030651"/>
    </source>
</evidence>
<feature type="region of interest" description="Disordered" evidence="2">
    <location>
        <begin position="442"/>
        <end position="470"/>
    </location>
</feature>
<proteinExistence type="predicted"/>
<evidence type="ECO:0000256" key="1">
    <source>
        <dbReference type="ARBA" id="ARBA00022801"/>
    </source>
</evidence>
<dbReference type="Gene3D" id="3.40.50.1820">
    <property type="entry name" value="alpha/beta hydrolase"/>
    <property type="match status" value="1"/>
</dbReference>
<dbReference type="EMBL" id="KI912111">
    <property type="protein sequence ID" value="ETS83170.1"/>
    <property type="molecule type" value="Genomic_DNA"/>
</dbReference>
<feature type="region of interest" description="Disordered" evidence="2">
    <location>
        <begin position="1"/>
        <end position="78"/>
    </location>
</feature>
<name>W3XAU3_PESFW</name>
<evidence type="ECO:0000313" key="4">
    <source>
        <dbReference type="EMBL" id="ETS83170.1"/>
    </source>
</evidence>
<dbReference type="Proteomes" id="UP000030651">
    <property type="component" value="Unassembled WGS sequence"/>
</dbReference>
<sequence length="470" mass="52232">MSDETQPDLSAVSTAETVEEPKPKHPHLKAVSEGGSLRPPFSARRTFSQRILRRNRSKLDTGAGPDNEPGEGRPPLGLRKTLSNIGDEEYINPLEQSARWMLSARAGAIRAGANIGFGIMNRAAISSTSTIWLNSTLGPWKGRKKIEVKVWDPKKRIETSTSRSADPEKTRPAVINFHGGGFVVGSATDDALWAGAVMKSTDAVVFSVNYRLAPEYPFPKAVEDCADAIIQIAKRSQEFGIDTDRIVISGFSAGGSLALSSWVLLQEPQRWGYDLGGVPPKIAGFALFYPLLDWTISRPNKRQSCVKPDVTLSKNLTDLFDASYIFPKIPKDERDDPRLSPGLMSDELLRELPPVHLCICEYDMLHAEGHTFAERMDEAGREITVRVVKEAKHAWDKPPPMWPKPSVHIEYGHAIESMRTWIALPELERKNSTISETIREIGETIEEQRPNDKTPQVEKSEFKNSDLAIS</sequence>
<dbReference type="RefSeq" id="XP_007831818.1">
    <property type="nucleotide sequence ID" value="XM_007833627.1"/>
</dbReference>
<dbReference type="InterPro" id="IPR013094">
    <property type="entry name" value="AB_hydrolase_3"/>
</dbReference>
<keyword evidence="1" id="KW-0378">Hydrolase</keyword>
<evidence type="ECO:0000259" key="3">
    <source>
        <dbReference type="Pfam" id="PF07859"/>
    </source>
</evidence>
<dbReference type="GO" id="GO:0016787">
    <property type="term" value="F:hydrolase activity"/>
    <property type="evidence" value="ECO:0007669"/>
    <property type="project" value="UniProtKB-KW"/>
</dbReference>
<feature type="domain" description="Alpha/beta hydrolase fold-3" evidence="3">
    <location>
        <begin position="174"/>
        <end position="395"/>
    </location>
</feature>
<dbReference type="OMA" id="WACAVMT"/>
<feature type="compositionally biased region" description="Basic and acidic residues" evidence="2">
    <location>
        <begin position="442"/>
        <end position="464"/>
    </location>
</feature>
<protein>
    <recommendedName>
        <fullName evidence="3">Alpha/beta hydrolase fold-3 domain-containing protein</fullName>
    </recommendedName>
</protein>
<dbReference type="PANTHER" id="PTHR48081">
    <property type="entry name" value="AB HYDROLASE SUPERFAMILY PROTEIN C4A8.06C"/>
    <property type="match status" value="1"/>
</dbReference>